<proteinExistence type="predicted"/>
<gene>
    <name evidence="2" type="ORF">TCEB3V08_LOCUS4392</name>
</gene>
<name>A0A7R9CM11_TIMCR</name>
<feature type="region of interest" description="Disordered" evidence="1">
    <location>
        <begin position="1"/>
        <end position="29"/>
    </location>
</feature>
<protein>
    <submittedName>
        <fullName evidence="2">Uncharacterized protein</fullName>
    </submittedName>
</protein>
<accession>A0A7R9CM11</accession>
<dbReference type="EMBL" id="OC317643">
    <property type="protein sequence ID" value="CAD7398188.1"/>
    <property type="molecule type" value="Genomic_DNA"/>
</dbReference>
<evidence type="ECO:0000256" key="1">
    <source>
        <dbReference type="SAM" id="MobiDB-lite"/>
    </source>
</evidence>
<dbReference type="AlphaFoldDB" id="A0A7R9CM11"/>
<evidence type="ECO:0000313" key="2">
    <source>
        <dbReference type="EMBL" id="CAD7398188.1"/>
    </source>
</evidence>
<reference evidence="2" key="1">
    <citation type="submission" date="2020-11" db="EMBL/GenBank/DDBJ databases">
        <authorList>
            <person name="Tran Van P."/>
        </authorList>
    </citation>
    <scope>NUCLEOTIDE SEQUENCE</scope>
</reference>
<feature type="compositionally biased region" description="Basic and acidic residues" evidence="1">
    <location>
        <begin position="1"/>
        <end position="16"/>
    </location>
</feature>
<sequence>MLRKTAEDGEIEEKPLPVHPTEIRSSISPSSAVELNTTSALANYATEAVEETMEWFAPVWLIVALTALHPLTSANMNKVAQETFLRQSMEKPIAQYDVVSLLAEAYGRAAMVGTTKNVFKATGICPANRHAFQDHNFAPSDALRQAPDVPD</sequence>
<organism evidence="2">
    <name type="scientific">Timema cristinae</name>
    <name type="common">Walking stick</name>
    <dbReference type="NCBI Taxonomy" id="61476"/>
    <lineage>
        <taxon>Eukaryota</taxon>
        <taxon>Metazoa</taxon>
        <taxon>Ecdysozoa</taxon>
        <taxon>Arthropoda</taxon>
        <taxon>Hexapoda</taxon>
        <taxon>Insecta</taxon>
        <taxon>Pterygota</taxon>
        <taxon>Neoptera</taxon>
        <taxon>Polyneoptera</taxon>
        <taxon>Phasmatodea</taxon>
        <taxon>Timematodea</taxon>
        <taxon>Timematoidea</taxon>
        <taxon>Timematidae</taxon>
        <taxon>Timema</taxon>
    </lineage>
</organism>